<name>A0ABY9TSL5_9GAMM</name>
<comment type="similarity">
    <text evidence="1">Belongs to the glycosyl hydrolase 16 family.</text>
</comment>
<dbReference type="Gene3D" id="2.60.120.430">
    <property type="entry name" value="Galactose-binding lectin"/>
    <property type="match status" value="1"/>
</dbReference>
<dbReference type="SUPFAM" id="SSF49899">
    <property type="entry name" value="Concanavalin A-like lectins/glucanases"/>
    <property type="match status" value="1"/>
</dbReference>
<feature type="domain" description="GH16" evidence="3">
    <location>
        <begin position="216"/>
        <end position="467"/>
    </location>
</feature>
<evidence type="ECO:0000256" key="1">
    <source>
        <dbReference type="ARBA" id="ARBA00006865"/>
    </source>
</evidence>
<keyword evidence="5" id="KW-1185">Reference proteome</keyword>
<dbReference type="EMBL" id="CP134145">
    <property type="protein sequence ID" value="WNC71730.1"/>
    <property type="molecule type" value="Genomic_DNA"/>
</dbReference>
<protein>
    <submittedName>
        <fullName evidence="4">Family 16 glycosylhydrolase</fullName>
    </submittedName>
</protein>
<dbReference type="Gene3D" id="2.60.120.200">
    <property type="match status" value="1"/>
</dbReference>
<dbReference type="InterPro" id="IPR021720">
    <property type="entry name" value="Malectin_dom"/>
</dbReference>
<dbReference type="CDD" id="cd08023">
    <property type="entry name" value="GH16_laminarinase_like"/>
    <property type="match status" value="1"/>
</dbReference>
<evidence type="ECO:0000313" key="4">
    <source>
        <dbReference type="EMBL" id="WNC71730.1"/>
    </source>
</evidence>
<proteinExistence type="inferred from homology"/>
<evidence type="ECO:0000256" key="2">
    <source>
        <dbReference type="SAM" id="SignalP"/>
    </source>
</evidence>
<accession>A0ABY9TSL5</accession>
<dbReference type="Pfam" id="PF00722">
    <property type="entry name" value="Glyco_hydro_16"/>
    <property type="match status" value="1"/>
</dbReference>
<evidence type="ECO:0000313" key="5">
    <source>
        <dbReference type="Proteomes" id="UP001258994"/>
    </source>
</evidence>
<dbReference type="PANTHER" id="PTHR10963:SF55">
    <property type="entry name" value="GLYCOSIDE HYDROLASE FAMILY 16 PROTEIN"/>
    <property type="match status" value="1"/>
</dbReference>
<gene>
    <name evidence="4" type="ORF">RGQ13_16660</name>
</gene>
<dbReference type="InterPro" id="IPR013320">
    <property type="entry name" value="ConA-like_dom_sf"/>
</dbReference>
<dbReference type="Pfam" id="PF11721">
    <property type="entry name" value="Malectin"/>
    <property type="match status" value="1"/>
</dbReference>
<organism evidence="4 5">
    <name type="scientific">Thalassotalea psychrophila</name>
    <dbReference type="NCBI Taxonomy" id="3065647"/>
    <lineage>
        <taxon>Bacteria</taxon>
        <taxon>Pseudomonadati</taxon>
        <taxon>Pseudomonadota</taxon>
        <taxon>Gammaproteobacteria</taxon>
        <taxon>Alteromonadales</taxon>
        <taxon>Colwelliaceae</taxon>
        <taxon>Thalassotalea</taxon>
    </lineage>
</organism>
<dbReference type="InterPro" id="IPR050546">
    <property type="entry name" value="Glycosyl_Hydrlase_16"/>
</dbReference>
<feature type="chain" id="PRO_5046684278" evidence="2">
    <location>
        <begin position="27"/>
        <end position="473"/>
    </location>
</feature>
<dbReference type="Proteomes" id="UP001258994">
    <property type="component" value="Chromosome"/>
</dbReference>
<dbReference type="RefSeq" id="WP_348390864.1">
    <property type="nucleotide sequence ID" value="NZ_CP134145.1"/>
</dbReference>
<dbReference type="PROSITE" id="PS51762">
    <property type="entry name" value="GH16_2"/>
    <property type="match status" value="1"/>
</dbReference>
<feature type="signal peptide" evidence="2">
    <location>
        <begin position="1"/>
        <end position="26"/>
    </location>
</feature>
<keyword evidence="2" id="KW-0732">Signal</keyword>
<dbReference type="PANTHER" id="PTHR10963">
    <property type="entry name" value="GLYCOSYL HYDROLASE-RELATED"/>
    <property type="match status" value="1"/>
</dbReference>
<dbReference type="InterPro" id="IPR000757">
    <property type="entry name" value="Beta-glucanase-like"/>
</dbReference>
<reference evidence="5" key="1">
    <citation type="submission" date="2023-09" db="EMBL/GenBank/DDBJ databases">
        <authorList>
            <person name="Zhang C."/>
        </authorList>
    </citation>
    <scope>NUCLEOTIDE SEQUENCE [LARGE SCALE GENOMIC DNA]</scope>
    <source>
        <strain evidence="5">SQ149</strain>
    </source>
</reference>
<evidence type="ECO:0000259" key="3">
    <source>
        <dbReference type="PROSITE" id="PS51762"/>
    </source>
</evidence>
<sequence length="473" mass="53741">MLNTTKTTLRLIFFVLLNLGVTTSCSKSEEQVAANKSAKQEAASIMDKASMKGSDNSVAWAVNFGGKAYLGNDGISYQRDDLPLKAETGVIEQIKGAQDSHIYHSYREGDIQLSKALENGVYDILFKFAEPADIAVGSRVFNVFAQSKKVIDTLDIRLARDGKHHSALVRTVTGVQVTNGMLDIHFDAIKGEPVLNAIVVQKKHIKSRDWQLVWQDEFDVDGTPDQSKWNFDVWPARKVNDEDQAYTARAKNVRVKDGKLIIEAHKESYNNAEYTSARLHSQGKGDFLYGRAEVRAKIPAGRGSWSAIWMLPSDPYKYATKCAKNEDWQGNPNCDAWPNSGEIDIMEHVGYDMQNVHGTVHNKAYYWLNWEQRKSSVEGQNIDTEFHTYALEWTPKTITIFFDETPYFFYSNEETDWKSWPYDHPYHLILNLAIGGMWGRAGGPIDDSVFPLQMEIDYVRVFKKQNKNNIEKI</sequence>
<dbReference type="PROSITE" id="PS51257">
    <property type="entry name" value="PROKAR_LIPOPROTEIN"/>
    <property type="match status" value="1"/>
</dbReference>